<dbReference type="InterPro" id="IPR011990">
    <property type="entry name" value="TPR-like_helical_dom_sf"/>
</dbReference>
<dbReference type="Pfam" id="PF00515">
    <property type="entry name" value="TPR_1"/>
    <property type="match status" value="2"/>
</dbReference>
<dbReference type="InterPro" id="IPR029489">
    <property type="entry name" value="OGT/SEC/SPY_C"/>
</dbReference>
<proteinExistence type="inferred from homology"/>
<organism evidence="9">
    <name type="scientific">mine drainage metagenome</name>
    <dbReference type="NCBI Taxonomy" id="410659"/>
    <lineage>
        <taxon>unclassified sequences</taxon>
        <taxon>metagenomes</taxon>
        <taxon>ecological metagenomes</taxon>
    </lineage>
</organism>
<comment type="similarity">
    <text evidence="2">Belongs to the glycosyltransferase 41 family. O-GlcNAc transferase subfamily.</text>
</comment>
<keyword evidence="6" id="KW-0677">Repeat</keyword>
<feature type="domain" description="O-GlcNAc transferase C-terminal" evidence="8">
    <location>
        <begin position="385"/>
        <end position="537"/>
    </location>
</feature>
<dbReference type="InterPro" id="IPR051939">
    <property type="entry name" value="Glycosyltr_41/O-GlcNAc_trsf"/>
</dbReference>
<evidence type="ECO:0000256" key="5">
    <source>
        <dbReference type="ARBA" id="ARBA00022679"/>
    </source>
</evidence>
<comment type="pathway">
    <text evidence="1">Protein modification; protein glycosylation.</text>
</comment>
<dbReference type="Gene3D" id="3.40.50.11380">
    <property type="match status" value="1"/>
</dbReference>
<feature type="domain" description="O-GlcNAc transferase C-terminal" evidence="8">
    <location>
        <begin position="559"/>
        <end position="737"/>
    </location>
</feature>
<keyword evidence="4" id="KW-0328">Glycosyltransferase</keyword>
<reference evidence="9" key="1">
    <citation type="submission" date="2016-10" db="EMBL/GenBank/DDBJ databases">
        <title>Sequence of Gallionella enrichment culture.</title>
        <authorList>
            <person name="Poehlein A."/>
            <person name="Muehling M."/>
            <person name="Daniel R."/>
        </authorList>
    </citation>
    <scope>NUCLEOTIDE SEQUENCE</scope>
</reference>
<dbReference type="InterPro" id="IPR004027">
    <property type="entry name" value="SEC_C_motif"/>
</dbReference>
<evidence type="ECO:0000259" key="8">
    <source>
        <dbReference type="Pfam" id="PF13844"/>
    </source>
</evidence>
<evidence type="ECO:0000256" key="2">
    <source>
        <dbReference type="ARBA" id="ARBA00005386"/>
    </source>
</evidence>
<dbReference type="Pfam" id="PF13844">
    <property type="entry name" value="Glyco_transf_41"/>
    <property type="match status" value="2"/>
</dbReference>
<dbReference type="EC" id="2.4.1.255" evidence="3"/>
<dbReference type="SUPFAM" id="SSF103642">
    <property type="entry name" value="Sec-C motif"/>
    <property type="match status" value="1"/>
</dbReference>
<dbReference type="PROSITE" id="PS50293">
    <property type="entry name" value="TPR_REGION"/>
    <property type="match status" value="6"/>
</dbReference>
<evidence type="ECO:0000256" key="1">
    <source>
        <dbReference type="ARBA" id="ARBA00004922"/>
    </source>
</evidence>
<comment type="caution">
    <text evidence="9">The sequence shown here is derived from an EMBL/GenBank/DDBJ whole genome shotgun (WGS) entry which is preliminary data.</text>
</comment>
<dbReference type="GO" id="GO:0097363">
    <property type="term" value="F:protein O-acetylglucosaminyltransferase activity"/>
    <property type="evidence" value="ECO:0007669"/>
    <property type="project" value="UniProtKB-EC"/>
</dbReference>
<dbReference type="UniPathway" id="UPA00378"/>
<keyword evidence="5" id="KW-0808">Transferase</keyword>
<protein>
    <recommendedName>
        <fullName evidence="3">protein O-GlcNAc transferase</fullName>
        <ecNumber evidence="3">2.4.1.255</ecNumber>
    </recommendedName>
</protein>
<dbReference type="AlphaFoldDB" id="A0A1J5T4U0"/>
<dbReference type="Gene3D" id="3.10.450.50">
    <property type="match status" value="1"/>
</dbReference>
<dbReference type="PANTHER" id="PTHR44835">
    <property type="entry name" value="UDP-N-ACETYLGLUCOSAMINE--PEPTIDE N-ACETYLGLUCOSAMINYLTRANSFERASE SPINDLY-RELATED"/>
    <property type="match status" value="1"/>
</dbReference>
<dbReference type="SUPFAM" id="SSF48452">
    <property type="entry name" value="TPR-like"/>
    <property type="match status" value="1"/>
</dbReference>
<evidence type="ECO:0000313" key="9">
    <source>
        <dbReference type="EMBL" id="OIR15882.1"/>
    </source>
</evidence>
<dbReference type="Gene3D" id="3.40.50.2000">
    <property type="entry name" value="Glycogen Phosphorylase B"/>
    <property type="match status" value="1"/>
</dbReference>
<dbReference type="EMBL" id="MLJW01000008">
    <property type="protein sequence ID" value="OIR15882.1"/>
    <property type="molecule type" value="Genomic_DNA"/>
</dbReference>
<keyword evidence="7" id="KW-0802">TPR repeat</keyword>
<dbReference type="SUPFAM" id="SSF53756">
    <property type="entry name" value="UDP-Glycosyltransferase/glycogen phosphorylase"/>
    <property type="match status" value="1"/>
</dbReference>
<dbReference type="Pfam" id="PF13414">
    <property type="entry name" value="TPR_11"/>
    <property type="match status" value="2"/>
</dbReference>
<sequence length="754" mass="83554">MPNDNPAKYIDTIELSIKNERLVANTRLNVKPGRNDPCPCGSGKKFKKCCHDKLEGHLDLSSIAPKKAIPSLAEMNQIVALYNEGHYVELESQARLLVEQYANSGFAWKVLGTSLWVQGKEALPALYKATEFLPNDAEVYNNLGNALRDLGQFDKAVACYRRALELQPDFAEAHNNLGNALQDLGQLDSAVACYHRALESRPRYAEAHANFGNALTCLGQLDNAAACYRRALEINPGFVEAQNNLGNTLKNLGQLDNAVACFRQALEINPNYAEVHVNLGNTFKYFGQLDNAVACYQQALAIKPNLVEAHNNLGYTLKDLGQLDNAVACLRRALEIKPDYFDAHSNLLLVLNYYPDRISSLHLEQARQFGRVAASKASERFSTWKCTSRPERLRVGLVSGDLLNHPVGYFLEGVLSQISPSRIELIAYSTNHKEDELTARIRPYFSSWKQLVGKNDAAAARQIHDDGVHVLLDLSGHTEHNRLPVFAWKPAPVQASWLGYFATTGIAEMDYFIADEESIPVDQRNQFTESIRYLTDTRLCFTSPSLAVPVAPLPASSNGKITFGCFQNLAKVGDDVLAAWGKILASLPNSRLRMQCKQLGEPALAEQMRLRLQLHGIAPSRVELHGSVSRNDYLSAHAEVDIILDTFPYPGGTTTCEALWMGVPTLTLAGDRLLARQGASLLKAAGLGEWVTENIEDYVAKAITFSTDLPKLIALRASLRQQVSASPIFDTRSFARNFEDALWGMWENHITHSF</sequence>
<dbReference type="SMART" id="SM00028">
    <property type="entry name" value="TPR"/>
    <property type="match status" value="7"/>
</dbReference>
<evidence type="ECO:0000256" key="4">
    <source>
        <dbReference type="ARBA" id="ARBA00022676"/>
    </source>
</evidence>
<dbReference type="InterPro" id="IPR019734">
    <property type="entry name" value="TPR_rpt"/>
</dbReference>
<accession>A0A1J5T4U0</accession>
<dbReference type="Pfam" id="PF02810">
    <property type="entry name" value="SEC-C"/>
    <property type="match status" value="1"/>
</dbReference>
<dbReference type="PANTHER" id="PTHR44835:SF1">
    <property type="entry name" value="PROTEIN O-GLCNAC TRANSFERASE"/>
    <property type="match status" value="1"/>
</dbReference>
<evidence type="ECO:0000256" key="3">
    <source>
        <dbReference type="ARBA" id="ARBA00011970"/>
    </source>
</evidence>
<dbReference type="Gene3D" id="1.25.40.10">
    <property type="entry name" value="Tetratricopeptide repeat domain"/>
    <property type="match status" value="4"/>
</dbReference>
<dbReference type="PROSITE" id="PS50005">
    <property type="entry name" value="TPR"/>
    <property type="match status" value="6"/>
</dbReference>
<gene>
    <name evidence="9" type="primary">yrrB_2</name>
    <name evidence="9" type="ORF">GALL_33830</name>
</gene>
<evidence type="ECO:0000256" key="6">
    <source>
        <dbReference type="ARBA" id="ARBA00022737"/>
    </source>
</evidence>
<evidence type="ECO:0000256" key="7">
    <source>
        <dbReference type="ARBA" id="ARBA00022803"/>
    </source>
</evidence>
<name>A0A1J5T4U0_9ZZZZ</name>